<dbReference type="Pfam" id="PF07538">
    <property type="entry name" value="ChW"/>
    <property type="match status" value="1"/>
</dbReference>
<keyword evidence="3" id="KW-1185">Reference proteome</keyword>
<protein>
    <recommendedName>
        <fullName evidence="4">Hydrophobic W protein</fullName>
    </recommendedName>
</protein>
<organism evidence="2 3">
    <name type="scientific">Acetobacter oeni</name>
    <dbReference type="NCBI Taxonomy" id="304077"/>
    <lineage>
        <taxon>Bacteria</taxon>
        <taxon>Pseudomonadati</taxon>
        <taxon>Pseudomonadota</taxon>
        <taxon>Alphaproteobacteria</taxon>
        <taxon>Acetobacterales</taxon>
        <taxon>Acetobacteraceae</taxon>
        <taxon>Acetobacter</taxon>
    </lineage>
</organism>
<gene>
    <name evidence="2" type="ORF">AOE01nite_15380</name>
</gene>
<dbReference type="InterPro" id="IPR006637">
    <property type="entry name" value="ChW"/>
</dbReference>
<reference evidence="2 3" key="1">
    <citation type="submission" date="2019-07" db="EMBL/GenBank/DDBJ databases">
        <title>Whole genome shotgun sequence of Acetobacter oeni NBRC 105207.</title>
        <authorList>
            <person name="Hosoyama A."/>
            <person name="Uohara A."/>
            <person name="Ohji S."/>
            <person name="Ichikawa N."/>
        </authorList>
    </citation>
    <scope>NUCLEOTIDE SEQUENCE [LARGE SCALE GENOMIC DNA]</scope>
    <source>
        <strain evidence="2 3">NBRC 105207</strain>
    </source>
</reference>
<feature type="compositionally biased region" description="Low complexity" evidence="1">
    <location>
        <begin position="382"/>
        <end position="392"/>
    </location>
</feature>
<evidence type="ECO:0000256" key="1">
    <source>
        <dbReference type="SAM" id="MobiDB-lite"/>
    </source>
</evidence>
<comment type="caution">
    <text evidence="2">The sequence shown here is derived from an EMBL/GenBank/DDBJ whole genome shotgun (WGS) entry which is preliminary data.</text>
</comment>
<dbReference type="EMBL" id="BJYG01000018">
    <property type="protein sequence ID" value="GEN63314.1"/>
    <property type="molecule type" value="Genomic_DNA"/>
</dbReference>
<dbReference type="OrthoDB" id="7282413at2"/>
<dbReference type="AlphaFoldDB" id="A0A511XK41"/>
<dbReference type="RefSeq" id="WP_146887748.1">
    <property type="nucleotide sequence ID" value="NZ_BJYG01000018.1"/>
</dbReference>
<feature type="compositionally biased region" description="Low complexity" evidence="1">
    <location>
        <begin position="323"/>
        <end position="351"/>
    </location>
</feature>
<feature type="region of interest" description="Disordered" evidence="1">
    <location>
        <begin position="323"/>
        <end position="392"/>
    </location>
</feature>
<evidence type="ECO:0000313" key="3">
    <source>
        <dbReference type="Proteomes" id="UP000321746"/>
    </source>
</evidence>
<evidence type="ECO:0000313" key="2">
    <source>
        <dbReference type="EMBL" id="GEN63314.1"/>
    </source>
</evidence>
<name>A0A511XK41_9PROT</name>
<dbReference type="Proteomes" id="UP000321746">
    <property type="component" value="Unassembled WGS sequence"/>
</dbReference>
<evidence type="ECO:0008006" key="4">
    <source>
        <dbReference type="Google" id="ProtNLM"/>
    </source>
</evidence>
<feature type="compositionally biased region" description="Low complexity" evidence="1">
    <location>
        <begin position="360"/>
        <end position="371"/>
    </location>
</feature>
<accession>A0A511XK41</accession>
<sequence length="392" mass="41457">MSQSGQTPNQSRITDLKVSGHLMTLDQGLFCVFHAPSQEAPAPTGLPGVRITLPPALNDSVTISTFDQTGWLGGANNAALIRVTRGPAQVLVTIYQELNSQHEAPRLQVVRLSDVGAAAASAGAQTPRIPVAAAPGVQATAVTAPAGTDRKPPEIAAHIQRRGDVGVRIGEWMGQPGSRAWIEGFGISPDMLIGPEDIEYQAVLGKGWLSPWAEGGQYCGSRGMALPILGLKIRLKGEAAKKYNCMVEATFTDGTEIGPVDDSATIESEKLAPLEAFRITITPKSRKAAAKRDVEDLFEEEIEEDLALLEAAEELEEVEEIFAAPAGRRRQPAQPKKAAAAKGGRAASSAALSRELPVMKKSAPQKAAAKTKPVKAAEKSGRATTTRKGGRR</sequence>
<proteinExistence type="predicted"/>